<accession>A0AAD3T7R9</accession>
<proteinExistence type="predicted"/>
<feature type="signal peptide" evidence="1">
    <location>
        <begin position="1"/>
        <end position="21"/>
    </location>
</feature>
<dbReference type="AlphaFoldDB" id="A0AAD3T7R9"/>
<comment type="caution">
    <text evidence="2">The sequence shown here is derived from an EMBL/GenBank/DDBJ whole genome shotgun (WGS) entry which is preliminary data.</text>
</comment>
<evidence type="ECO:0000313" key="2">
    <source>
        <dbReference type="EMBL" id="GMH24161.1"/>
    </source>
</evidence>
<evidence type="ECO:0000313" key="3">
    <source>
        <dbReference type="Proteomes" id="UP001279734"/>
    </source>
</evidence>
<protein>
    <recommendedName>
        <fullName evidence="4">Secreted protein</fullName>
    </recommendedName>
</protein>
<reference evidence="2" key="1">
    <citation type="submission" date="2023-05" db="EMBL/GenBank/DDBJ databases">
        <title>Nepenthes gracilis genome sequencing.</title>
        <authorList>
            <person name="Fukushima K."/>
        </authorList>
    </citation>
    <scope>NUCLEOTIDE SEQUENCE</scope>
    <source>
        <strain evidence="2">SING2019-196</strain>
    </source>
</reference>
<dbReference type="Proteomes" id="UP001279734">
    <property type="component" value="Unassembled WGS sequence"/>
</dbReference>
<organism evidence="2 3">
    <name type="scientific">Nepenthes gracilis</name>
    <name type="common">Slender pitcher plant</name>
    <dbReference type="NCBI Taxonomy" id="150966"/>
    <lineage>
        <taxon>Eukaryota</taxon>
        <taxon>Viridiplantae</taxon>
        <taxon>Streptophyta</taxon>
        <taxon>Embryophyta</taxon>
        <taxon>Tracheophyta</taxon>
        <taxon>Spermatophyta</taxon>
        <taxon>Magnoliopsida</taxon>
        <taxon>eudicotyledons</taxon>
        <taxon>Gunneridae</taxon>
        <taxon>Pentapetalae</taxon>
        <taxon>Caryophyllales</taxon>
        <taxon>Nepenthaceae</taxon>
        <taxon>Nepenthes</taxon>
    </lineage>
</organism>
<dbReference type="EMBL" id="BSYO01000027">
    <property type="protein sequence ID" value="GMH24161.1"/>
    <property type="molecule type" value="Genomic_DNA"/>
</dbReference>
<name>A0AAD3T7R9_NEPGR</name>
<keyword evidence="3" id="KW-1185">Reference proteome</keyword>
<evidence type="ECO:0008006" key="4">
    <source>
        <dbReference type="Google" id="ProtNLM"/>
    </source>
</evidence>
<evidence type="ECO:0000256" key="1">
    <source>
        <dbReference type="SAM" id="SignalP"/>
    </source>
</evidence>
<feature type="chain" id="PRO_5042025705" description="Secreted protein" evidence="1">
    <location>
        <begin position="22"/>
        <end position="95"/>
    </location>
</feature>
<gene>
    <name evidence="2" type="ORF">Nepgr_026004</name>
</gene>
<sequence length="95" mass="10029">MMMRGVFAPLAILLIVEPMLCCSMLADCMLSGASYAAGTWMACFLNWFCSPPNAPLQGLVLEVAAGPGLYVVVDLLSVCIASEWSSLGSRCTGMC</sequence>
<keyword evidence="1" id="KW-0732">Signal</keyword>